<reference evidence="2 3" key="1">
    <citation type="submission" date="2019-02" db="EMBL/GenBank/DDBJ databases">
        <title>Deep-cultivation of Planctomycetes and their phenomic and genomic characterization uncovers novel biology.</title>
        <authorList>
            <person name="Wiegand S."/>
            <person name="Jogler M."/>
            <person name="Boedeker C."/>
            <person name="Pinto D."/>
            <person name="Vollmers J."/>
            <person name="Rivas-Marin E."/>
            <person name="Kohn T."/>
            <person name="Peeters S.H."/>
            <person name="Heuer A."/>
            <person name="Rast P."/>
            <person name="Oberbeckmann S."/>
            <person name="Bunk B."/>
            <person name="Jeske O."/>
            <person name="Meyerdierks A."/>
            <person name="Storesund J.E."/>
            <person name="Kallscheuer N."/>
            <person name="Luecker S."/>
            <person name="Lage O.M."/>
            <person name="Pohl T."/>
            <person name="Merkel B.J."/>
            <person name="Hornburger P."/>
            <person name="Mueller R.-W."/>
            <person name="Bruemmer F."/>
            <person name="Labrenz M."/>
            <person name="Spormann A.M."/>
            <person name="Op den Camp H."/>
            <person name="Overmann J."/>
            <person name="Amann R."/>
            <person name="Jetten M.S.M."/>
            <person name="Mascher T."/>
            <person name="Medema M.H."/>
            <person name="Devos D.P."/>
            <person name="Kaster A.-K."/>
            <person name="Ovreas L."/>
            <person name="Rohde M."/>
            <person name="Galperin M.Y."/>
            <person name="Jogler C."/>
        </authorList>
    </citation>
    <scope>NUCLEOTIDE SEQUENCE [LARGE SCALE GENOMIC DNA]</scope>
    <source>
        <strain evidence="2 3">ETA_A8</strain>
    </source>
</reference>
<accession>A0A517YB89</accession>
<dbReference type="RefSeq" id="WP_202921782.1">
    <property type="nucleotide sequence ID" value="NZ_CP036274.1"/>
</dbReference>
<name>A0A517YB89_9BACT</name>
<dbReference type="EMBL" id="CP036274">
    <property type="protein sequence ID" value="QDU27439.1"/>
    <property type="molecule type" value="Genomic_DNA"/>
</dbReference>
<dbReference type="Proteomes" id="UP000315017">
    <property type="component" value="Chromosome"/>
</dbReference>
<sequence length="52" mass="5688">MFEVFEFLITIFVSAYEADSSPDGRRTSIGCGLIVCLLIVAFCVAVTLKRGQ</sequence>
<keyword evidence="1" id="KW-0812">Transmembrane</keyword>
<keyword evidence="1" id="KW-0472">Membrane</keyword>
<protein>
    <submittedName>
        <fullName evidence="2">Uncharacterized protein</fullName>
    </submittedName>
</protein>
<gene>
    <name evidence="2" type="ORF">ETAA8_25270</name>
</gene>
<keyword evidence="3" id="KW-1185">Reference proteome</keyword>
<evidence type="ECO:0000256" key="1">
    <source>
        <dbReference type="SAM" id="Phobius"/>
    </source>
</evidence>
<evidence type="ECO:0000313" key="2">
    <source>
        <dbReference type="EMBL" id="QDU27439.1"/>
    </source>
</evidence>
<dbReference type="KEGG" id="aagg:ETAA8_25270"/>
<proteinExistence type="predicted"/>
<dbReference type="AlphaFoldDB" id="A0A517YB89"/>
<keyword evidence="1" id="KW-1133">Transmembrane helix</keyword>
<feature type="transmembrane region" description="Helical" evidence="1">
    <location>
        <begin position="27"/>
        <end position="48"/>
    </location>
</feature>
<evidence type="ECO:0000313" key="3">
    <source>
        <dbReference type="Proteomes" id="UP000315017"/>
    </source>
</evidence>
<organism evidence="2 3">
    <name type="scientific">Anatilimnocola aggregata</name>
    <dbReference type="NCBI Taxonomy" id="2528021"/>
    <lineage>
        <taxon>Bacteria</taxon>
        <taxon>Pseudomonadati</taxon>
        <taxon>Planctomycetota</taxon>
        <taxon>Planctomycetia</taxon>
        <taxon>Pirellulales</taxon>
        <taxon>Pirellulaceae</taxon>
        <taxon>Anatilimnocola</taxon>
    </lineage>
</organism>